<dbReference type="Proteomes" id="UP000800200">
    <property type="component" value="Unassembled WGS sequence"/>
</dbReference>
<name>A0A6A6DUH6_9PEZI</name>
<protein>
    <submittedName>
        <fullName evidence="1">Uncharacterized protein</fullName>
    </submittedName>
</protein>
<dbReference type="EMBL" id="ML994650">
    <property type="protein sequence ID" value="KAF2182042.1"/>
    <property type="molecule type" value="Genomic_DNA"/>
</dbReference>
<sequence>MQLWFNGFRDLTKANVENGVSTLPKWATSCPNNASFKISEMRIGAQWAHFAILKCLLLDGGGCIYVDCDTQKESSSVLISRRLPLMADRHWAACC</sequence>
<accession>A0A6A6DUH6</accession>
<evidence type="ECO:0000313" key="1">
    <source>
        <dbReference type="EMBL" id="KAF2182042.1"/>
    </source>
</evidence>
<gene>
    <name evidence="1" type="ORF">K469DRAFT_790845</name>
</gene>
<keyword evidence="2" id="KW-1185">Reference proteome</keyword>
<proteinExistence type="predicted"/>
<reference evidence="1" key="1">
    <citation type="journal article" date="2020" name="Stud. Mycol.">
        <title>101 Dothideomycetes genomes: a test case for predicting lifestyles and emergence of pathogens.</title>
        <authorList>
            <person name="Haridas S."/>
            <person name="Albert R."/>
            <person name="Binder M."/>
            <person name="Bloem J."/>
            <person name="Labutti K."/>
            <person name="Salamov A."/>
            <person name="Andreopoulos B."/>
            <person name="Baker S."/>
            <person name="Barry K."/>
            <person name="Bills G."/>
            <person name="Bluhm B."/>
            <person name="Cannon C."/>
            <person name="Castanera R."/>
            <person name="Culley D."/>
            <person name="Daum C."/>
            <person name="Ezra D."/>
            <person name="Gonzalez J."/>
            <person name="Henrissat B."/>
            <person name="Kuo A."/>
            <person name="Liang C."/>
            <person name="Lipzen A."/>
            <person name="Lutzoni F."/>
            <person name="Magnuson J."/>
            <person name="Mondo S."/>
            <person name="Nolan M."/>
            <person name="Ohm R."/>
            <person name="Pangilinan J."/>
            <person name="Park H.-J."/>
            <person name="Ramirez L."/>
            <person name="Alfaro M."/>
            <person name="Sun H."/>
            <person name="Tritt A."/>
            <person name="Yoshinaga Y."/>
            <person name="Zwiers L.-H."/>
            <person name="Turgeon B."/>
            <person name="Goodwin S."/>
            <person name="Spatafora J."/>
            <person name="Crous P."/>
            <person name="Grigoriev I."/>
        </authorList>
    </citation>
    <scope>NUCLEOTIDE SEQUENCE</scope>
    <source>
        <strain evidence="1">CBS 207.26</strain>
    </source>
</reference>
<evidence type="ECO:0000313" key="2">
    <source>
        <dbReference type="Proteomes" id="UP000800200"/>
    </source>
</evidence>
<dbReference type="AlphaFoldDB" id="A0A6A6DUH6"/>
<organism evidence="1 2">
    <name type="scientific">Zopfia rhizophila CBS 207.26</name>
    <dbReference type="NCBI Taxonomy" id="1314779"/>
    <lineage>
        <taxon>Eukaryota</taxon>
        <taxon>Fungi</taxon>
        <taxon>Dikarya</taxon>
        <taxon>Ascomycota</taxon>
        <taxon>Pezizomycotina</taxon>
        <taxon>Dothideomycetes</taxon>
        <taxon>Dothideomycetes incertae sedis</taxon>
        <taxon>Zopfiaceae</taxon>
        <taxon>Zopfia</taxon>
    </lineage>
</organism>